<keyword evidence="5" id="KW-1185">Reference proteome</keyword>
<proteinExistence type="predicted"/>
<dbReference type="Gene3D" id="2.60.200.20">
    <property type="match status" value="1"/>
</dbReference>
<name>A0A317L1C2_9BACI</name>
<dbReference type="PANTHER" id="PTHR23308">
    <property type="entry name" value="NUCLEAR INHIBITOR OF PROTEIN PHOSPHATASE-1"/>
    <property type="match status" value="1"/>
</dbReference>
<organism evidence="4 5">
    <name type="scientific">Gracilibacillus dipsosauri</name>
    <dbReference type="NCBI Taxonomy" id="178340"/>
    <lineage>
        <taxon>Bacteria</taxon>
        <taxon>Bacillati</taxon>
        <taxon>Bacillota</taxon>
        <taxon>Bacilli</taxon>
        <taxon>Bacillales</taxon>
        <taxon>Bacillaceae</taxon>
        <taxon>Gracilibacillus</taxon>
    </lineage>
</organism>
<sequence>MNETIYGLTCDFEQQNGHFMTIHREDPSIQSDELAKIQVNMMSSNTIDHVLPLEVQEIDFNVKFYYDISSKKMLSQYVRERSLTMSELYELLYRIGSTIEASKEFMLNEQHFVLKDSFIFVENDVKEVYLAYIPLKQLDQKPDLHAEFRELFFQLVGYVKSLSGDGVQQLTSYFNGSDFQLKDLLNKLNILRKNSKQLVTPAPTPVAAQPSEIKKIQYSSPQTPRQEKIEKKPEPKEEPIQKKPTKKTPVKKAAAKQKEKKPVKNQQEEKEGPSLIVILCLGFLAFAIIWKLYTSIPSEGMLYICSGLSIAVVAAGYYFLAVYGKGSNEAEDIEEEMDTKPKQSKRKQGFSPRKIDEQELEAPKPMEQPMARAVNSENYFQNLHQETTLLSQPEATAMLEDQDEQVSTLAYLEISRNGQTERINITGDSFIIGRNQSSVSYFEDTVGVSRTHIEINTDGTSFAVKDLGSKNGTKLNGEKLVAYKPYSLNDGDTIKLAKISYTFHKG</sequence>
<feature type="region of interest" description="Disordered" evidence="1">
    <location>
        <begin position="333"/>
        <end position="365"/>
    </location>
</feature>
<reference evidence="4 5" key="1">
    <citation type="submission" date="2018-05" db="EMBL/GenBank/DDBJ databases">
        <title>Genomic analysis of Gracilibacillus dipsosauri DD1 reveals novel features of a salt-tolerant amylase.</title>
        <authorList>
            <person name="Deutch C.E."/>
            <person name="Yang S."/>
        </authorList>
    </citation>
    <scope>NUCLEOTIDE SEQUENCE [LARGE SCALE GENOMIC DNA]</scope>
    <source>
        <strain evidence="4 5">DD1</strain>
    </source>
</reference>
<feature type="transmembrane region" description="Helical" evidence="2">
    <location>
        <begin position="300"/>
        <end position="320"/>
    </location>
</feature>
<dbReference type="InterPro" id="IPR000253">
    <property type="entry name" value="FHA_dom"/>
</dbReference>
<dbReference type="PROSITE" id="PS50006">
    <property type="entry name" value="FHA_DOMAIN"/>
    <property type="match status" value="1"/>
</dbReference>
<feature type="compositionally biased region" description="Basic and acidic residues" evidence="1">
    <location>
        <begin position="225"/>
        <end position="241"/>
    </location>
</feature>
<protein>
    <recommendedName>
        <fullName evidence="3">FHA domain-containing protein</fullName>
    </recommendedName>
</protein>
<gene>
    <name evidence="4" type="ORF">DLJ74_05580</name>
</gene>
<dbReference type="OrthoDB" id="9783862at2"/>
<dbReference type="Pfam" id="PF00498">
    <property type="entry name" value="FHA"/>
    <property type="match status" value="1"/>
</dbReference>
<feature type="domain" description="FHA" evidence="3">
    <location>
        <begin position="430"/>
        <end position="480"/>
    </location>
</feature>
<feature type="compositionally biased region" description="Basic residues" evidence="1">
    <location>
        <begin position="243"/>
        <end position="255"/>
    </location>
</feature>
<dbReference type="Pfam" id="PF19909">
    <property type="entry name" value="DUF6382"/>
    <property type="match status" value="1"/>
</dbReference>
<accession>A0A317L1C2</accession>
<comment type="caution">
    <text evidence="4">The sequence shown here is derived from an EMBL/GenBank/DDBJ whole genome shotgun (WGS) entry which is preliminary data.</text>
</comment>
<dbReference type="InterPro" id="IPR008984">
    <property type="entry name" value="SMAD_FHA_dom_sf"/>
</dbReference>
<keyword evidence="2" id="KW-1133">Transmembrane helix</keyword>
<evidence type="ECO:0000256" key="1">
    <source>
        <dbReference type="SAM" id="MobiDB-lite"/>
    </source>
</evidence>
<feature type="region of interest" description="Disordered" evidence="1">
    <location>
        <begin position="201"/>
        <end position="268"/>
    </location>
</feature>
<feature type="compositionally biased region" description="Basic and acidic residues" evidence="1">
    <location>
        <begin position="256"/>
        <end position="268"/>
    </location>
</feature>
<keyword evidence="2" id="KW-0472">Membrane</keyword>
<evidence type="ECO:0000313" key="5">
    <source>
        <dbReference type="Proteomes" id="UP000245624"/>
    </source>
</evidence>
<evidence type="ECO:0000256" key="2">
    <source>
        <dbReference type="SAM" id="Phobius"/>
    </source>
</evidence>
<keyword evidence="2" id="KW-0812">Transmembrane</keyword>
<evidence type="ECO:0000259" key="3">
    <source>
        <dbReference type="PROSITE" id="PS50006"/>
    </source>
</evidence>
<feature type="compositionally biased region" description="Basic and acidic residues" evidence="1">
    <location>
        <begin position="353"/>
        <end position="364"/>
    </location>
</feature>
<dbReference type="Proteomes" id="UP000245624">
    <property type="component" value="Unassembled WGS sequence"/>
</dbReference>
<dbReference type="SMART" id="SM00240">
    <property type="entry name" value="FHA"/>
    <property type="match status" value="1"/>
</dbReference>
<dbReference type="InterPro" id="IPR045962">
    <property type="entry name" value="DUF6382"/>
</dbReference>
<dbReference type="SUPFAM" id="SSF49879">
    <property type="entry name" value="SMAD/FHA domain"/>
    <property type="match status" value="1"/>
</dbReference>
<dbReference type="CDD" id="cd00060">
    <property type="entry name" value="FHA"/>
    <property type="match status" value="1"/>
</dbReference>
<evidence type="ECO:0000313" key="4">
    <source>
        <dbReference type="EMBL" id="PWU69445.1"/>
    </source>
</evidence>
<dbReference type="RefSeq" id="WP_109983684.1">
    <property type="nucleotide sequence ID" value="NZ_QGTD01000005.1"/>
</dbReference>
<dbReference type="AlphaFoldDB" id="A0A317L1C2"/>
<dbReference type="InterPro" id="IPR050923">
    <property type="entry name" value="Cell_Proc_Reg/RNA_Proc"/>
</dbReference>
<dbReference type="EMBL" id="QGTD01000005">
    <property type="protein sequence ID" value="PWU69445.1"/>
    <property type="molecule type" value="Genomic_DNA"/>
</dbReference>
<feature type="transmembrane region" description="Helical" evidence="2">
    <location>
        <begin position="274"/>
        <end position="293"/>
    </location>
</feature>